<keyword evidence="1" id="KW-1133">Transmembrane helix</keyword>
<evidence type="ECO:0000313" key="3">
    <source>
        <dbReference type="Proteomes" id="UP001589575"/>
    </source>
</evidence>
<sequence>MTPGSSWSSSVTLATQWLQVMPLILMSVVVVMVILRGVVMSCGAAGGEPVSA</sequence>
<dbReference type="EMBL" id="JBHMFI010000001">
    <property type="protein sequence ID" value="MFB9072500.1"/>
    <property type="molecule type" value="Genomic_DNA"/>
</dbReference>
<proteinExistence type="predicted"/>
<dbReference type="Proteomes" id="UP001589575">
    <property type="component" value="Unassembled WGS sequence"/>
</dbReference>
<evidence type="ECO:0000256" key="1">
    <source>
        <dbReference type="SAM" id="Phobius"/>
    </source>
</evidence>
<organism evidence="2 3">
    <name type="scientific">Citricoccus parietis</name>
    <dbReference type="NCBI Taxonomy" id="592307"/>
    <lineage>
        <taxon>Bacteria</taxon>
        <taxon>Bacillati</taxon>
        <taxon>Actinomycetota</taxon>
        <taxon>Actinomycetes</taxon>
        <taxon>Micrococcales</taxon>
        <taxon>Micrococcaceae</taxon>
        <taxon>Citricoccus</taxon>
    </lineage>
</organism>
<accession>A0ABV5G0P8</accession>
<keyword evidence="1" id="KW-0472">Membrane</keyword>
<protein>
    <submittedName>
        <fullName evidence="2">Uncharacterized protein</fullName>
    </submittedName>
</protein>
<reference evidence="2 3" key="1">
    <citation type="submission" date="2024-09" db="EMBL/GenBank/DDBJ databases">
        <authorList>
            <person name="Sun Q."/>
            <person name="Mori K."/>
        </authorList>
    </citation>
    <scope>NUCLEOTIDE SEQUENCE [LARGE SCALE GENOMIC DNA]</scope>
    <source>
        <strain evidence="2 3">CCM 7609</strain>
    </source>
</reference>
<evidence type="ECO:0000313" key="2">
    <source>
        <dbReference type="EMBL" id="MFB9072500.1"/>
    </source>
</evidence>
<feature type="transmembrane region" description="Helical" evidence="1">
    <location>
        <begin position="20"/>
        <end position="39"/>
    </location>
</feature>
<keyword evidence="3" id="KW-1185">Reference proteome</keyword>
<gene>
    <name evidence="2" type="ORF">ACFFX0_15370</name>
</gene>
<name>A0ABV5G0P8_9MICC</name>
<comment type="caution">
    <text evidence="2">The sequence shown here is derived from an EMBL/GenBank/DDBJ whole genome shotgun (WGS) entry which is preliminary data.</text>
</comment>
<keyword evidence="1" id="KW-0812">Transmembrane</keyword>